<dbReference type="Proteomes" id="UP001412067">
    <property type="component" value="Unassembled WGS sequence"/>
</dbReference>
<reference evidence="1 3" key="1">
    <citation type="journal article" date="2022" name="Nat. Plants">
        <title>Genomes of leafy and leafless Platanthera orchids illuminate the evolution of mycoheterotrophy.</title>
        <authorList>
            <person name="Li M.H."/>
            <person name="Liu K.W."/>
            <person name="Li Z."/>
            <person name="Lu H.C."/>
            <person name="Ye Q.L."/>
            <person name="Zhang D."/>
            <person name="Wang J.Y."/>
            <person name="Li Y.F."/>
            <person name="Zhong Z.M."/>
            <person name="Liu X."/>
            <person name="Yu X."/>
            <person name="Liu D.K."/>
            <person name="Tu X.D."/>
            <person name="Liu B."/>
            <person name="Hao Y."/>
            <person name="Liao X.Y."/>
            <person name="Jiang Y.T."/>
            <person name="Sun W.H."/>
            <person name="Chen J."/>
            <person name="Chen Y.Q."/>
            <person name="Ai Y."/>
            <person name="Zhai J.W."/>
            <person name="Wu S.S."/>
            <person name="Zhou Z."/>
            <person name="Hsiao Y.Y."/>
            <person name="Wu W.L."/>
            <person name="Chen Y.Y."/>
            <person name="Lin Y.F."/>
            <person name="Hsu J.L."/>
            <person name="Li C.Y."/>
            <person name="Wang Z.W."/>
            <person name="Zhao X."/>
            <person name="Zhong W.Y."/>
            <person name="Ma X.K."/>
            <person name="Ma L."/>
            <person name="Huang J."/>
            <person name="Chen G.Z."/>
            <person name="Huang M.Z."/>
            <person name="Huang L."/>
            <person name="Peng D.H."/>
            <person name="Luo Y.B."/>
            <person name="Zou S.Q."/>
            <person name="Chen S.P."/>
            <person name="Lan S."/>
            <person name="Tsai W.C."/>
            <person name="Van de Peer Y."/>
            <person name="Liu Z.J."/>
        </authorList>
    </citation>
    <scope>NUCLEOTIDE SEQUENCE [LARGE SCALE GENOMIC DNA]</scope>
    <source>
        <strain evidence="1">Lor288</strain>
    </source>
</reference>
<reference evidence="1" key="2">
    <citation type="submission" date="2024-02" db="EMBL/GenBank/DDBJ databases">
        <authorList>
            <person name="Li M.-H."/>
            <person name="Liu K.-W."/>
            <person name="Li Z."/>
            <person name="Lu H.-C."/>
            <person name="Ye Q.-L."/>
            <person name="Zhang D."/>
            <person name="Wang J.-Y."/>
            <person name="Li Y.-F."/>
            <person name="Zhong Z.-M."/>
            <person name="Liu X."/>
            <person name="Yu X."/>
            <person name="Liu D.-K."/>
            <person name="Tu X.-D."/>
            <person name="Liu B."/>
            <person name="Hao Y."/>
            <person name="Liao X.-Y."/>
            <person name="Jiang Y.-T."/>
            <person name="Sun W.-H."/>
            <person name="Chen J."/>
            <person name="Ai Y."/>
            <person name="Zhai J.-W."/>
            <person name="Wu S.-S."/>
            <person name="Zhou Z."/>
            <person name="Hsiao Y.-Y."/>
            <person name="Wu W.-L."/>
            <person name="Chen Y.-Y."/>
            <person name="Lin Y.-F."/>
            <person name="Hsu J.-L."/>
            <person name="Li C.-Y."/>
            <person name="Wang Z.-W."/>
            <person name="Zhao X."/>
            <person name="Zhong W.-Y."/>
            <person name="Ma X.-K."/>
            <person name="Ma L."/>
            <person name="Huang J."/>
            <person name="Chen G.-Z."/>
            <person name="Huang M.-Z."/>
            <person name="Huang L."/>
            <person name="Peng D.-H."/>
            <person name="Luo Y.-B."/>
            <person name="Zou S.-Q."/>
            <person name="Chen S.-P."/>
            <person name="Lan S."/>
            <person name="Tsai W.-C."/>
            <person name="Van De Peer Y."/>
            <person name="Liu Z.-J."/>
        </authorList>
    </citation>
    <scope>NUCLEOTIDE SEQUENCE</scope>
    <source>
        <strain evidence="1">Lor288</strain>
        <tissue evidence="1">Flower</tissue>
    </source>
</reference>
<proteinExistence type="predicted"/>
<dbReference type="InterPro" id="IPR036249">
    <property type="entry name" value="Thioredoxin-like_sf"/>
</dbReference>
<dbReference type="PANTHER" id="PTHR45669">
    <property type="entry name" value="GLUTAREDOXIN DOMAIN-CONTAINING CYSTEINE-RICH PROTEIN CG12206-RELATED"/>
    <property type="match status" value="1"/>
</dbReference>
<evidence type="ECO:0008006" key="4">
    <source>
        <dbReference type="Google" id="ProtNLM"/>
    </source>
</evidence>
<keyword evidence="3" id="KW-1185">Reference proteome</keyword>
<comment type="caution">
    <text evidence="1">The sequence shown here is derived from an EMBL/GenBank/DDBJ whole genome shotgun (WGS) entry which is preliminary data.</text>
</comment>
<sequence>MDAAYRRELQGLICEKVQPVALPQVFVRGRHIGGAEEVRHLHESGELGNLLEGILPHLPPSRPRRPPAVIVFILVSANYYFNRF</sequence>
<dbReference type="EMBL" id="JBBWWR010000008">
    <property type="protein sequence ID" value="KAK8962994.1"/>
    <property type="molecule type" value="Genomic_DNA"/>
</dbReference>
<gene>
    <name evidence="2" type="ORF">KSP40_PGU013792</name>
    <name evidence="1" type="ORF">KSP40_PGU022264</name>
</gene>
<evidence type="ECO:0000313" key="1">
    <source>
        <dbReference type="EMBL" id="KAK8962994.1"/>
    </source>
</evidence>
<accession>A0ABR2MH23</accession>
<name>A0ABR2MH23_9ASPA</name>
<evidence type="ECO:0000313" key="2">
    <source>
        <dbReference type="EMBL" id="KAK8967494.1"/>
    </source>
</evidence>
<organism evidence="1 3">
    <name type="scientific">Platanthera guangdongensis</name>
    <dbReference type="NCBI Taxonomy" id="2320717"/>
    <lineage>
        <taxon>Eukaryota</taxon>
        <taxon>Viridiplantae</taxon>
        <taxon>Streptophyta</taxon>
        <taxon>Embryophyta</taxon>
        <taxon>Tracheophyta</taxon>
        <taxon>Spermatophyta</taxon>
        <taxon>Magnoliopsida</taxon>
        <taxon>Liliopsida</taxon>
        <taxon>Asparagales</taxon>
        <taxon>Orchidaceae</taxon>
        <taxon>Orchidoideae</taxon>
        <taxon>Orchideae</taxon>
        <taxon>Orchidinae</taxon>
        <taxon>Platanthera</taxon>
    </lineage>
</organism>
<dbReference type="PANTHER" id="PTHR45669:SF18">
    <property type="entry name" value="GLUTAREDOXIN FAMILY PROTEIN"/>
    <property type="match status" value="1"/>
</dbReference>
<evidence type="ECO:0000313" key="3">
    <source>
        <dbReference type="Proteomes" id="UP001412067"/>
    </source>
</evidence>
<protein>
    <recommendedName>
        <fullName evidence="4">Glutaredoxin</fullName>
    </recommendedName>
</protein>
<dbReference type="SUPFAM" id="SSF52833">
    <property type="entry name" value="Thioredoxin-like"/>
    <property type="match status" value="1"/>
</dbReference>
<dbReference type="PROSITE" id="PS51354">
    <property type="entry name" value="GLUTAREDOXIN_2"/>
    <property type="match status" value="1"/>
</dbReference>
<dbReference type="Gene3D" id="3.40.30.10">
    <property type="entry name" value="Glutaredoxin"/>
    <property type="match status" value="1"/>
</dbReference>
<dbReference type="EMBL" id="JBBWWR010000005">
    <property type="protein sequence ID" value="KAK8967494.1"/>
    <property type="molecule type" value="Genomic_DNA"/>
</dbReference>